<reference evidence="5" key="1">
    <citation type="submission" date="2025-08" db="UniProtKB">
        <authorList>
            <consortium name="RefSeq"/>
        </authorList>
    </citation>
    <scope>IDENTIFICATION</scope>
</reference>
<sequence>MNAFIPLKFTHNAAKPWSLGNEWGWRHRRSACCVHPATTVVKQVESKSAFQEALYSAGGKLVGVDFSVTCYGPCKMIKPFFHSLGEKYSDVVFLEVAVDHCQDVASEYDVRCMPTFQFFQKGQKLGEFSGTNKEKLEATINEFI</sequence>
<dbReference type="Pfam" id="PF00085">
    <property type="entry name" value="Thioredoxin"/>
    <property type="match status" value="1"/>
</dbReference>
<feature type="domain" description="Thioredoxin" evidence="3">
    <location>
        <begin position="3"/>
        <end position="144"/>
    </location>
</feature>
<proteinExistence type="predicted"/>
<evidence type="ECO:0000313" key="4">
    <source>
        <dbReference type="Proteomes" id="UP001652624"/>
    </source>
</evidence>
<protein>
    <submittedName>
        <fullName evidence="5">Thioredoxin-like</fullName>
    </submittedName>
</protein>
<dbReference type="InterPro" id="IPR036249">
    <property type="entry name" value="Thioredoxin-like_sf"/>
</dbReference>
<evidence type="ECO:0000256" key="1">
    <source>
        <dbReference type="ARBA" id="ARBA00023157"/>
    </source>
</evidence>
<dbReference type="Proteomes" id="UP001652624">
    <property type="component" value="Chromosome 9"/>
</dbReference>
<dbReference type="InterPro" id="IPR013766">
    <property type="entry name" value="Thioredoxin_domain"/>
</dbReference>
<evidence type="ECO:0000256" key="2">
    <source>
        <dbReference type="ARBA" id="ARBA00023284"/>
    </source>
</evidence>
<accession>A0ABM3XVT6</accession>
<organism evidence="4 5">
    <name type="scientific">Erinaceus europaeus</name>
    <name type="common">Western European hedgehog</name>
    <dbReference type="NCBI Taxonomy" id="9365"/>
    <lineage>
        <taxon>Eukaryota</taxon>
        <taxon>Metazoa</taxon>
        <taxon>Chordata</taxon>
        <taxon>Craniata</taxon>
        <taxon>Vertebrata</taxon>
        <taxon>Euteleostomi</taxon>
        <taxon>Mammalia</taxon>
        <taxon>Eutheria</taxon>
        <taxon>Laurasiatheria</taxon>
        <taxon>Eulipotyphla</taxon>
        <taxon>Erinaceidae</taxon>
        <taxon>Erinaceinae</taxon>
        <taxon>Erinaceus</taxon>
    </lineage>
</organism>
<dbReference type="PANTHER" id="PTHR46115">
    <property type="entry name" value="THIOREDOXIN-LIKE PROTEIN 1"/>
    <property type="match status" value="1"/>
</dbReference>
<evidence type="ECO:0000259" key="3">
    <source>
        <dbReference type="PROSITE" id="PS51352"/>
    </source>
</evidence>
<dbReference type="SUPFAM" id="SSF52833">
    <property type="entry name" value="Thioredoxin-like"/>
    <property type="match status" value="1"/>
</dbReference>
<dbReference type="RefSeq" id="XP_060052928.1">
    <property type="nucleotide sequence ID" value="XM_060196945.1"/>
</dbReference>
<keyword evidence="1" id="KW-1015">Disulfide bond</keyword>
<gene>
    <name evidence="5" type="primary">LOC103123303</name>
</gene>
<dbReference type="CDD" id="cd02947">
    <property type="entry name" value="TRX_family"/>
    <property type="match status" value="1"/>
</dbReference>
<keyword evidence="2" id="KW-0676">Redox-active center</keyword>
<evidence type="ECO:0000313" key="5">
    <source>
        <dbReference type="RefSeq" id="XP_060052928.1"/>
    </source>
</evidence>
<dbReference type="PROSITE" id="PS51352">
    <property type="entry name" value="THIOREDOXIN_2"/>
    <property type="match status" value="1"/>
</dbReference>
<name>A0ABM3XVT6_ERIEU</name>
<dbReference type="GeneID" id="103123303"/>
<dbReference type="Gene3D" id="3.40.30.10">
    <property type="entry name" value="Glutaredoxin"/>
    <property type="match status" value="1"/>
</dbReference>
<keyword evidence="4" id="KW-1185">Reference proteome</keyword>